<dbReference type="InterPro" id="IPR042178">
    <property type="entry name" value="Serpin_sf_1"/>
</dbReference>
<evidence type="ECO:0000313" key="4">
    <source>
        <dbReference type="EnsemblPlants" id="EMT28903"/>
    </source>
</evidence>
<organism evidence="4">
    <name type="scientific">Aegilops tauschii</name>
    <name type="common">Tausch's goatgrass</name>
    <name type="synonym">Aegilops squarrosa</name>
    <dbReference type="NCBI Taxonomy" id="37682"/>
    <lineage>
        <taxon>Eukaryota</taxon>
        <taxon>Viridiplantae</taxon>
        <taxon>Streptophyta</taxon>
        <taxon>Embryophyta</taxon>
        <taxon>Tracheophyta</taxon>
        <taxon>Spermatophyta</taxon>
        <taxon>Magnoliopsida</taxon>
        <taxon>Liliopsida</taxon>
        <taxon>Poales</taxon>
        <taxon>Poaceae</taxon>
        <taxon>BOP clade</taxon>
        <taxon>Pooideae</taxon>
        <taxon>Triticodae</taxon>
        <taxon>Triticeae</taxon>
        <taxon>Triticinae</taxon>
        <taxon>Aegilops</taxon>
    </lineage>
</organism>
<dbReference type="SMART" id="SM00093">
    <property type="entry name" value="SERPIN"/>
    <property type="match status" value="1"/>
</dbReference>
<dbReference type="PANTHER" id="PTHR11461:SF313">
    <property type="entry name" value="SERPIN-Z5-RELATED"/>
    <property type="match status" value="1"/>
</dbReference>
<dbReference type="InterPro" id="IPR023796">
    <property type="entry name" value="Serpin_dom"/>
</dbReference>
<feature type="domain" description="Serpin" evidence="3">
    <location>
        <begin position="1"/>
        <end position="234"/>
    </location>
</feature>
<dbReference type="PANTHER" id="PTHR11461">
    <property type="entry name" value="SERINE PROTEASE INHIBITOR, SERPIN"/>
    <property type="match status" value="1"/>
</dbReference>
<name>M8C4A9_AEGTA</name>
<dbReference type="SUPFAM" id="SSF56574">
    <property type="entry name" value="Serpins"/>
    <property type="match status" value="1"/>
</dbReference>
<reference evidence="4" key="1">
    <citation type="submission" date="2015-06" db="UniProtKB">
        <authorList>
            <consortium name="EnsemblPlants"/>
        </authorList>
    </citation>
    <scope>IDENTIFICATION</scope>
</reference>
<dbReference type="InterPro" id="IPR036186">
    <property type="entry name" value="Serpin_sf"/>
</dbReference>
<dbReference type="GO" id="GO:0004867">
    <property type="term" value="F:serine-type endopeptidase inhibitor activity"/>
    <property type="evidence" value="ECO:0007669"/>
    <property type="project" value="InterPro"/>
</dbReference>
<proteinExistence type="inferred from homology"/>
<dbReference type="EnsemblPlants" id="EMT28903">
    <property type="protein sequence ID" value="EMT28903"/>
    <property type="gene ID" value="F775_43268"/>
</dbReference>
<evidence type="ECO:0000256" key="2">
    <source>
        <dbReference type="RuleBase" id="RU000411"/>
    </source>
</evidence>
<protein>
    <recommendedName>
        <fullName evidence="3">Serpin domain-containing protein</fullName>
    </recommendedName>
</protein>
<dbReference type="InterPro" id="IPR000215">
    <property type="entry name" value="Serpin_fam"/>
</dbReference>
<dbReference type="Gene3D" id="6.20.40.10">
    <property type="match status" value="1"/>
</dbReference>
<evidence type="ECO:0000259" key="3">
    <source>
        <dbReference type="SMART" id="SM00093"/>
    </source>
</evidence>
<comment type="similarity">
    <text evidence="1 2">Belongs to the serpin family.</text>
</comment>
<sequence length="242" mass="26283">MHPPGTYINQEPGEAVKRINAWAAAATNDLIDSILADGQVSAETDVVVANAVYFKGSTFHVPFMRGFGQQYIACHRGFKVLKLRYKEGRKRPSPFSMCIFLPDARDGLHALVEMMASCPEFIGSHLPTSLVPVGKLRLPRFKLAFSADMSGILRELGLEVAFDENEADLSDMVEDDGTGRPLGLSGIIHKAVIEVNEDGTKAAAVTASMMFLPGKTAFPDPVWNNGGMAVLCTPPKFPKMEN</sequence>
<dbReference type="Gene3D" id="3.30.497.10">
    <property type="entry name" value="Antithrombin, subunit I, domain 2"/>
    <property type="match status" value="1"/>
</dbReference>
<dbReference type="Pfam" id="PF00079">
    <property type="entry name" value="Serpin"/>
    <property type="match status" value="1"/>
</dbReference>
<dbReference type="InterPro" id="IPR042185">
    <property type="entry name" value="Serpin_sf_2"/>
</dbReference>
<dbReference type="GO" id="GO:0005615">
    <property type="term" value="C:extracellular space"/>
    <property type="evidence" value="ECO:0007669"/>
    <property type="project" value="InterPro"/>
</dbReference>
<accession>M8C4A9</accession>
<dbReference type="AlphaFoldDB" id="M8C4A9"/>
<dbReference type="Gene3D" id="2.30.39.10">
    <property type="entry name" value="Alpha-1-antitrypsin, domain 1"/>
    <property type="match status" value="1"/>
</dbReference>
<dbReference type="ExpressionAtlas" id="M8C4A9">
    <property type="expression patterns" value="baseline"/>
</dbReference>
<evidence type="ECO:0000256" key="1">
    <source>
        <dbReference type="ARBA" id="ARBA00009500"/>
    </source>
</evidence>